<evidence type="ECO:0000313" key="1">
    <source>
        <dbReference type="EMBL" id="KRX37770.1"/>
    </source>
</evidence>
<organism evidence="1 2">
    <name type="scientific">Trichinella murrelli</name>
    <dbReference type="NCBI Taxonomy" id="144512"/>
    <lineage>
        <taxon>Eukaryota</taxon>
        <taxon>Metazoa</taxon>
        <taxon>Ecdysozoa</taxon>
        <taxon>Nematoda</taxon>
        <taxon>Enoplea</taxon>
        <taxon>Dorylaimia</taxon>
        <taxon>Trichinellida</taxon>
        <taxon>Trichinellidae</taxon>
        <taxon>Trichinella</taxon>
    </lineage>
</organism>
<sequence>MVCTDAYKMSDVIMNGKKFDKIYEDIVENACIAHEILRKCNGFAVETICKEKGINLMEVKFHVLMNYVALLKYIILKNSVGKDSADESLVEISTVLGRTRPLIEKMSNEMQKLLESVSSDDEQDGQDIGHICRCFTYSTVIDDNKLQYSHVDEDIMDQQEGNEQQSGTECEEEFIAVRLNDPKKKDGNQVNFQSCLMEKFRKVRTATSQNGNEKMKNVNKICKFCFDSFAPCVALCQHLCKTHNCICEEHVAYTTIIFNIIRLDVHRTCLALGAPISIRCACVLIISREFAAITICHSLAFSEQCIHTNQYNSSHSKKRLHIPLNAVIRGQKLEPRLNLPYGYLGAVAYIVTHMQYLLTNARKIQTCDTNLVLWKPISYYHLLLSLVKAILYEPIAAIPEIDQPAL</sequence>
<gene>
    <name evidence="1" type="ORF">T05_3398</name>
</gene>
<comment type="caution">
    <text evidence="1">The sequence shown here is derived from an EMBL/GenBank/DDBJ whole genome shotgun (WGS) entry which is preliminary data.</text>
</comment>
<evidence type="ECO:0008006" key="3">
    <source>
        <dbReference type="Google" id="ProtNLM"/>
    </source>
</evidence>
<reference evidence="1 2" key="1">
    <citation type="submission" date="2015-01" db="EMBL/GenBank/DDBJ databases">
        <title>Evolution of Trichinella species and genotypes.</title>
        <authorList>
            <person name="Korhonen P.K."/>
            <person name="Edoardo P."/>
            <person name="Giuseppe L.R."/>
            <person name="Gasser R.B."/>
        </authorList>
    </citation>
    <scope>NUCLEOTIDE SEQUENCE [LARGE SCALE GENOMIC DNA]</scope>
    <source>
        <strain evidence="1">ISS417</strain>
    </source>
</reference>
<dbReference type="AlphaFoldDB" id="A0A0V0TFI9"/>
<dbReference type="EMBL" id="JYDJ01000295">
    <property type="protein sequence ID" value="KRX37770.1"/>
    <property type="molecule type" value="Genomic_DNA"/>
</dbReference>
<name>A0A0V0TFI9_9BILA</name>
<proteinExistence type="predicted"/>
<dbReference type="Proteomes" id="UP000055048">
    <property type="component" value="Unassembled WGS sequence"/>
</dbReference>
<dbReference type="STRING" id="144512.A0A0V0TFI9"/>
<keyword evidence="2" id="KW-1185">Reference proteome</keyword>
<evidence type="ECO:0000313" key="2">
    <source>
        <dbReference type="Proteomes" id="UP000055048"/>
    </source>
</evidence>
<protein>
    <recommendedName>
        <fullName evidence="3">Neuroguidin</fullName>
    </recommendedName>
</protein>
<accession>A0A0V0TFI9</accession>
<dbReference type="OrthoDB" id="5917606at2759"/>